<feature type="region of interest" description="Disordered" evidence="1">
    <location>
        <begin position="435"/>
        <end position="467"/>
    </location>
</feature>
<name>A0ABQ9GZG0_9NEOP</name>
<evidence type="ECO:0000313" key="2">
    <source>
        <dbReference type="EMBL" id="KAJ8877358.1"/>
    </source>
</evidence>
<dbReference type="EMBL" id="JARBHB010000008">
    <property type="protein sequence ID" value="KAJ8877358.1"/>
    <property type="molecule type" value="Genomic_DNA"/>
</dbReference>
<protein>
    <submittedName>
        <fullName evidence="2">Uncharacterized protein</fullName>
    </submittedName>
</protein>
<dbReference type="Proteomes" id="UP001159363">
    <property type="component" value="Chromosome 7"/>
</dbReference>
<organism evidence="2 3">
    <name type="scientific">Dryococelus australis</name>
    <dbReference type="NCBI Taxonomy" id="614101"/>
    <lineage>
        <taxon>Eukaryota</taxon>
        <taxon>Metazoa</taxon>
        <taxon>Ecdysozoa</taxon>
        <taxon>Arthropoda</taxon>
        <taxon>Hexapoda</taxon>
        <taxon>Insecta</taxon>
        <taxon>Pterygota</taxon>
        <taxon>Neoptera</taxon>
        <taxon>Polyneoptera</taxon>
        <taxon>Phasmatodea</taxon>
        <taxon>Verophasmatodea</taxon>
        <taxon>Anareolatae</taxon>
        <taxon>Phasmatidae</taxon>
        <taxon>Eurycanthinae</taxon>
        <taxon>Dryococelus</taxon>
    </lineage>
</organism>
<evidence type="ECO:0000256" key="1">
    <source>
        <dbReference type="SAM" id="MobiDB-lite"/>
    </source>
</evidence>
<proteinExistence type="predicted"/>
<reference evidence="2 3" key="1">
    <citation type="submission" date="2023-02" db="EMBL/GenBank/DDBJ databases">
        <title>LHISI_Scaffold_Assembly.</title>
        <authorList>
            <person name="Stuart O.P."/>
            <person name="Cleave R."/>
            <person name="Magrath M.J.L."/>
            <person name="Mikheyev A.S."/>
        </authorList>
    </citation>
    <scope>NUCLEOTIDE SEQUENCE [LARGE SCALE GENOMIC DNA]</scope>
    <source>
        <strain evidence="2">Daus_M_001</strain>
        <tissue evidence="2">Leg muscle</tissue>
    </source>
</reference>
<gene>
    <name evidence="2" type="ORF">PR048_021812</name>
</gene>
<evidence type="ECO:0000313" key="3">
    <source>
        <dbReference type="Proteomes" id="UP001159363"/>
    </source>
</evidence>
<keyword evidence="3" id="KW-1185">Reference proteome</keyword>
<comment type="caution">
    <text evidence="2">The sequence shown here is derived from an EMBL/GenBank/DDBJ whole genome shotgun (WGS) entry which is preliminary data.</text>
</comment>
<sequence length="467" mass="51336">MLRAACSAEQVRVAAGDHRPHISGSVSRVRRASELSSLLQTNPASNIFTMMVQRPGSSPSTKANRVCGVTPGRCRWSAGFLGGLQFPPSFHSGAAPFSPRFILVGCQDPDVKSRPNLLPLLHFHHPCELSAIGYSRGGRWLREQGRGCALSWRDERLLSAVYLDEGDARLLGRRRVRHQLQFFPITFLPPRGCSTQETLITFLPPRGRNGKQCPQSAITVTEEISERETVMGRVAELAAQPYKGWHVIVIGSLRLPLADRIAGPSPSALWRPSTGILGNVRAWAELFHQQPLQKTATTKNQTFVVSLRWLRYLYANLRIANSSYLDHGLCWLNTRVKWLTRATEGGGGALLVEKWMCDCPTVLCVYALFSLHGRGGIALRRGWGGGEWCTARAAFNSSSQGGVKVGGVRRRCSVMGRRLSSHGCRARDVPPRATCGSPLTSRLSPGPHLHPPPPTSLYQDCEGTRVN</sequence>
<accession>A0ABQ9GZG0</accession>